<proteinExistence type="predicted"/>
<dbReference type="PANTHER" id="PTHR15670">
    <property type="entry name" value="RHO GTPASE ACTIVATING PROTEIN 11A"/>
    <property type="match status" value="1"/>
</dbReference>
<name>A0ABP1P8P6_XYLVO</name>
<accession>A0ABP1P8P6</accession>
<dbReference type="InterPro" id="IPR008936">
    <property type="entry name" value="Rho_GTPase_activation_prot"/>
</dbReference>
<protein>
    <recommendedName>
        <fullName evidence="2">Rho-GAP domain-containing protein</fullName>
    </recommendedName>
</protein>
<keyword evidence="4" id="KW-1185">Reference proteome</keyword>
<evidence type="ECO:0000313" key="4">
    <source>
        <dbReference type="Proteomes" id="UP001642520"/>
    </source>
</evidence>
<comment type="caution">
    <text evidence="3">The sequence shown here is derived from an EMBL/GenBank/DDBJ whole genome shotgun (WGS) entry which is preliminary data.</text>
</comment>
<evidence type="ECO:0000259" key="2">
    <source>
        <dbReference type="PROSITE" id="PS50238"/>
    </source>
</evidence>
<feature type="domain" description="Rho-GAP" evidence="2">
    <location>
        <begin position="72"/>
        <end position="252"/>
    </location>
</feature>
<dbReference type="InterPro" id="IPR000198">
    <property type="entry name" value="RhoGAP_dom"/>
</dbReference>
<feature type="region of interest" description="Disordered" evidence="1">
    <location>
        <begin position="334"/>
        <end position="355"/>
    </location>
</feature>
<evidence type="ECO:0000313" key="3">
    <source>
        <dbReference type="EMBL" id="CAL7949648.1"/>
    </source>
</evidence>
<sequence length="1031" mass="118437">MNDSYFQSTNMLIYDVLHKETVYHSVISDLRNYGVKYRFKKSMFKPERSEGIKHISKKVFKTPLLYQPLDVVNLSSGAIVHVPMFVSQASTFLENYITQEGLFRKAGSQVRQKELMAHLDNGGTLGEKHHAVDVANCLKTFFRDLPEPLIPYTYHDLFVHCVMLKTYRVEALLLACILLPPHHLNTLAFFMEFLKKVSLCEKQNKMTIDNLAKVVGPNIMPLQEITMSAVQMRFELHLIVIKILIENAEIIGILPDHITQTISMETIGSTDNELDVSDHLHSKFRKKKHRSGSLTRKPHLSASNLNLRMFNGLKKIVGKNTVIEDNAIHNTCETQKDSENYDPTQSNAKSTKKRKVDYLDPPSIKKKRVVDKSKKIRLSLDRFVPKKPKAVDESPKSYANTSDIQTERRWSSICNTCDSQRTYRTYSDGSSHLKLILKDSEVSNELHREYNNMFVDADINLSDDNDEQVLSRKEEDIDLSKRYTQLNSSSEELKMLDSFDETHVYPPKRRLTVNNFETYSRVQVTSVDNSSEEYVTIPKSEYEEIKNRVSAIESRLSQEFGCVNNENDEENEELLPQSVKKVQTAYEKTLEEASIESTVTTDYLAKKLGKELKIRRSSEHKIIRSPSARKIGSLKRRSQERVMSKRVRRTASWHISHGPDLHVQCNQELNNVYSHNKKPFTANYSKDDSQLRPISTSFWEEEKNNEILNNTCDEFNNLNKSTKKFNQNSLQTLQNKTHSIVRRVSSFHGNEHTNTAMYFDSKIEKLKKTNSQQNMILNNTSADKATPKSDWKKSPMSWKDAEGYFKSTNQMNTPITQSGRASIAKLRTQNAGMVLAKAKLFDECTAKGYVQNTTINKKNDLFHTKNDQCTNNIKQDCKQSELYRKSSKNVKTKYPKMIEKHYSSIAMETESTKEGIETCHCNLKDSTSCSAIHQKENVVVKMPPLVKKVPMNTILHEPRLSTYKTDDNIVCKTPNIKKPLTVKTPKSAKALVRKPTPDSRRTPMKAVNQLGTPKYQTPKSILKTRNMNRHI</sequence>
<dbReference type="Pfam" id="PF00620">
    <property type="entry name" value="RhoGAP"/>
    <property type="match status" value="1"/>
</dbReference>
<evidence type="ECO:0000256" key="1">
    <source>
        <dbReference type="SAM" id="MobiDB-lite"/>
    </source>
</evidence>
<organism evidence="3 4">
    <name type="scientific">Xylocopa violacea</name>
    <name type="common">Violet carpenter bee</name>
    <name type="synonym">Apis violacea</name>
    <dbReference type="NCBI Taxonomy" id="135666"/>
    <lineage>
        <taxon>Eukaryota</taxon>
        <taxon>Metazoa</taxon>
        <taxon>Ecdysozoa</taxon>
        <taxon>Arthropoda</taxon>
        <taxon>Hexapoda</taxon>
        <taxon>Insecta</taxon>
        <taxon>Pterygota</taxon>
        <taxon>Neoptera</taxon>
        <taxon>Endopterygota</taxon>
        <taxon>Hymenoptera</taxon>
        <taxon>Apocrita</taxon>
        <taxon>Aculeata</taxon>
        <taxon>Apoidea</taxon>
        <taxon>Anthophila</taxon>
        <taxon>Apidae</taxon>
        <taxon>Xylocopa</taxon>
        <taxon>Xylocopa</taxon>
    </lineage>
</organism>
<gene>
    <name evidence="3" type="ORF">XYLVIOL_LOCUS9518</name>
</gene>
<dbReference type="PANTHER" id="PTHR15670:SF4">
    <property type="entry name" value="RHO GTPASE-ACTIVATING PROTEIN 11A"/>
    <property type="match status" value="1"/>
</dbReference>
<dbReference type="EMBL" id="CAXAJV020001300">
    <property type="protein sequence ID" value="CAL7949648.1"/>
    <property type="molecule type" value="Genomic_DNA"/>
</dbReference>
<dbReference type="PROSITE" id="PS50238">
    <property type="entry name" value="RHOGAP"/>
    <property type="match status" value="1"/>
</dbReference>
<dbReference type="SMART" id="SM00324">
    <property type="entry name" value="RhoGAP"/>
    <property type="match status" value="1"/>
</dbReference>
<dbReference type="Proteomes" id="UP001642520">
    <property type="component" value="Unassembled WGS sequence"/>
</dbReference>
<dbReference type="Gene3D" id="1.10.555.10">
    <property type="entry name" value="Rho GTPase activation protein"/>
    <property type="match status" value="1"/>
</dbReference>
<reference evidence="3 4" key="1">
    <citation type="submission" date="2024-08" db="EMBL/GenBank/DDBJ databases">
        <authorList>
            <person name="Will J Nash"/>
            <person name="Angela Man"/>
            <person name="Seanna McTaggart"/>
            <person name="Kendall Baker"/>
            <person name="Tom Barker"/>
            <person name="Leah Catchpole"/>
            <person name="Alex Durrant"/>
            <person name="Karim Gharbi"/>
            <person name="Naomi Irish"/>
            <person name="Gemy Kaithakottil"/>
            <person name="Debby Ku"/>
            <person name="Aaliyah Providence"/>
            <person name="Felix Shaw"/>
            <person name="David Swarbreck"/>
            <person name="Chris Watkins"/>
            <person name="Ann M. McCartney"/>
            <person name="Giulio Formenti"/>
            <person name="Alice Mouton"/>
            <person name="Noel Vella"/>
            <person name="Bjorn M von Reumont"/>
            <person name="Adriana Vella"/>
            <person name="Wilfried Haerty"/>
        </authorList>
    </citation>
    <scope>NUCLEOTIDE SEQUENCE [LARGE SCALE GENOMIC DNA]</scope>
</reference>
<dbReference type="InterPro" id="IPR042869">
    <property type="entry name" value="ARHGAP11A/B"/>
</dbReference>
<dbReference type="SUPFAM" id="SSF48350">
    <property type="entry name" value="GTPase activation domain, GAP"/>
    <property type="match status" value="1"/>
</dbReference>